<dbReference type="InterPro" id="IPR023214">
    <property type="entry name" value="HAD_sf"/>
</dbReference>
<evidence type="ECO:0000259" key="1">
    <source>
        <dbReference type="Pfam" id="PF18407"/>
    </source>
</evidence>
<dbReference type="NCBIfam" id="TIGR01460">
    <property type="entry name" value="HAD-SF-IIA"/>
    <property type="match status" value="1"/>
</dbReference>
<dbReference type="Pfam" id="PF13242">
    <property type="entry name" value="Hydrolase_like"/>
    <property type="match status" value="1"/>
</dbReference>
<name>A0A7W9YF94_9ACTN</name>
<dbReference type="Gene3D" id="3.40.50.1000">
    <property type="entry name" value="HAD superfamily/HAD-like"/>
    <property type="match status" value="2"/>
</dbReference>
<dbReference type="EMBL" id="JACHDS010000001">
    <property type="protein sequence ID" value="MBB6171103.1"/>
    <property type="molecule type" value="Genomic_DNA"/>
</dbReference>
<dbReference type="InterPro" id="IPR041065">
    <property type="entry name" value="GNAT-like"/>
</dbReference>
<comment type="caution">
    <text evidence="2">The sequence shown here is derived from an EMBL/GenBank/DDBJ whole genome shotgun (WGS) entry which is preliminary data.</text>
</comment>
<gene>
    <name evidence="2" type="ORF">HNR23_001163</name>
</gene>
<dbReference type="Pfam" id="PF18407">
    <property type="entry name" value="GNAT_like"/>
    <property type="match status" value="1"/>
</dbReference>
<keyword evidence="2" id="KW-0378">Hydrolase</keyword>
<evidence type="ECO:0000313" key="3">
    <source>
        <dbReference type="Proteomes" id="UP000546642"/>
    </source>
</evidence>
<organism evidence="2 3">
    <name type="scientific">Nocardiopsis mwathae</name>
    <dbReference type="NCBI Taxonomy" id="1472723"/>
    <lineage>
        <taxon>Bacteria</taxon>
        <taxon>Bacillati</taxon>
        <taxon>Actinomycetota</taxon>
        <taxon>Actinomycetes</taxon>
        <taxon>Streptosporangiales</taxon>
        <taxon>Nocardiopsidaceae</taxon>
        <taxon>Nocardiopsis</taxon>
    </lineage>
</organism>
<dbReference type="InterPro" id="IPR036412">
    <property type="entry name" value="HAD-like_sf"/>
</dbReference>
<dbReference type="GO" id="GO:0016791">
    <property type="term" value="F:phosphatase activity"/>
    <property type="evidence" value="ECO:0007669"/>
    <property type="project" value="TreeGrafter"/>
</dbReference>
<dbReference type="InterPro" id="IPR006357">
    <property type="entry name" value="HAD-SF_hydro_IIA"/>
</dbReference>
<dbReference type="GO" id="GO:0005737">
    <property type="term" value="C:cytoplasm"/>
    <property type="evidence" value="ECO:0007669"/>
    <property type="project" value="TreeGrafter"/>
</dbReference>
<sequence length="343" mass="35214">MTLLGSARPLDTVYDAALLDLDGVVYIGPKAVPAAPEAIDKARASGMRVAFVTNNASRTPAAIAERLTVLGVHAKPGDVVTSAEAAARMVAERFPAGSPVLVVGDTGLRVALRRQGMRPVSVAAERPVAVVQGYSPRLGYDSIIEGTLAVSQGALFIASNTDATAPMERGLLPGNGSFSRVIANATGEEPLVAGKPMRPLHEEGVVRTGATDPLVVGDRLDTDIEGACARGAAGMLVLSGVTTPAELITAPPHRRPSYLAWDLGGLNLPHPETHLDASGAHCGGWTATVRAGRIELTGDGDRLDGLRALCSAAWHIPTSPIGGASPAEATSPVHGPALAQLGW</sequence>
<protein>
    <submittedName>
        <fullName evidence="2">HAD superfamily hydrolase (TIGR01450 family)</fullName>
    </submittedName>
</protein>
<dbReference type="AlphaFoldDB" id="A0A7W9YF94"/>
<reference evidence="2 3" key="1">
    <citation type="submission" date="2020-08" db="EMBL/GenBank/DDBJ databases">
        <title>Sequencing the genomes of 1000 actinobacteria strains.</title>
        <authorList>
            <person name="Klenk H.-P."/>
        </authorList>
    </citation>
    <scope>NUCLEOTIDE SEQUENCE [LARGE SCALE GENOMIC DNA]</scope>
    <source>
        <strain evidence="2 3">DSM 46659</strain>
    </source>
</reference>
<dbReference type="Proteomes" id="UP000546642">
    <property type="component" value="Unassembled WGS sequence"/>
</dbReference>
<accession>A0A7W9YF94</accession>
<dbReference type="PANTHER" id="PTHR19288:SF95">
    <property type="entry name" value="D-GLYCEROL 3-PHOSPHATE PHOSPHATASE"/>
    <property type="match status" value="1"/>
</dbReference>
<dbReference type="RefSeq" id="WP_184074246.1">
    <property type="nucleotide sequence ID" value="NZ_JACHDS010000001.1"/>
</dbReference>
<dbReference type="Pfam" id="PF13344">
    <property type="entry name" value="Hydrolase_6"/>
    <property type="match status" value="1"/>
</dbReference>
<feature type="domain" description="GCN5-related N-acetyltransferase-like" evidence="1">
    <location>
        <begin position="282"/>
        <end position="343"/>
    </location>
</feature>
<keyword evidence="3" id="KW-1185">Reference proteome</keyword>
<dbReference type="PANTHER" id="PTHR19288">
    <property type="entry name" value="4-NITROPHENYLPHOSPHATASE-RELATED"/>
    <property type="match status" value="1"/>
</dbReference>
<dbReference type="SUPFAM" id="SSF56784">
    <property type="entry name" value="HAD-like"/>
    <property type="match status" value="1"/>
</dbReference>
<proteinExistence type="predicted"/>
<evidence type="ECO:0000313" key="2">
    <source>
        <dbReference type="EMBL" id="MBB6171103.1"/>
    </source>
</evidence>